<proteinExistence type="predicted"/>
<comment type="caution">
    <text evidence="1">The sequence shown here is derived from an EMBL/GenBank/DDBJ whole genome shotgun (WGS) entry which is preliminary data.</text>
</comment>
<gene>
    <name evidence="1" type="ORF">QBA35_28835</name>
</gene>
<evidence type="ECO:0000313" key="2">
    <source>
        <dbReference type="Proteomes" id="UP001310290"/>
    </source>
</evidence>
<dbReference type="RefSeq" id="WP_334660265.1">
    <property type="nucleotide sequence ID" value="NZ_JARULZ010000002.1"/>
</dbReference>
<organism evidence="1 2">
    <name type="scientific">Streptomyces bottropensis</name>
    <dbReference type="NCBI Taxonomy" id="42235"/>
    <lineage>
        <taxon>Bacteria</taxon>
        <taxon>Bacillati</taxon>
        <taxon>Actinomycetota</taxon>
        <taxon>Actinomycetes</taxon>
        <taxon>Kitasatosporales</taxon>
        <taxon>Streptomycetaceae</taxon>
        <taxon>Streptomyces</taxon>
    </lineage>
</organism>
<protein>
    <submittedName>
        <fullName evidence="1">Uncharacterized protein</fullName>
    </submittedName>
</protein>
<dbReference type="EMBL" id="JARULZ010000002">
    <property type="protein sequence ID" value="MEH0637284.1"/>
    <property type="molecule type" value="Genomic_DNA"/>
</dbReference>
<reference evidence="1" key="1">
    <citation type="submission" date="2023-04" db="EMBL/GenBank/DDBJ databases">
        <title>Genomic diversity of scab-causing Streptomyces spp. in the province of Quebec, Canada.</title>
        <authorList>
            <person name="Biessy A."/>
            <person name="Cadieux M."/>
            <person name="Ciotola M."/>
            <person name="Filion M."/>
        </authorList>
    </citation>
    <scope>NUCLEOTIDE SEQUENCE</scope>
    <source>
        <strain evidence="1">B21-115</strain>
    </source>
</reference>
<keyword evidence="2" id="KW-1185">Reference proteome</keyword>
<evidence type="ECO:0000313" key="1">
    <source>
        <dbReference type="EMBL" id="MEH0637284.1"/>
    </source>
</evidence>
<sequence length="286" mass="31153">MLNTDPIKATTTHAFGLMATPAVPCILAGQASKPRLKAVTKTVNVAIGRTTGMPVPCEYWATTDTEVDYGYGYEAIYDPKQVSLADAEQWVRTQLGQQGVHVAEFINEDQDDDDTRLTHKAAAVYLANELYTQALTQNDPAKTLDDIADALPDVMPAVFKATGTSEQLAAALLPEVADRIWAFTVVAHARAEVGDDYGYVLDVLADNVRHGRDPQAVRDEVPQVVAKIRASRIVGRLWEARDASEGPWARMLDIVLAEIEKGADPQTVVDQALGLMQQVRAEKRAA</sequence>
<name>A0ABU8AUD8_9ACTN</name>
<accession>A0ABU8AUD8</accession>
<dbReference type="Proteomes" id="UP001310290">
    <property type="component" value="Unassembled WGS sequence"/>
</dbReference>